<dbReference type="PANTHER" id="PTHR13116:SF5">
    <property type="entry name" value="ER MEMBRANE PROTEIN COMPLEX SUBUNIT 3"/>
    <property type="match status" value="1"/>
</dbReference>
<evidence type="ECO:0000256" key="5">
    <source>
        <dbReference type="ARBA" id="ARBA00022989"/>
    </source>
</evidence>
<proteinExistence type="inferred from homology"/>
<dbReference type="AlphaFoldDB" id="A0A914QWJ6"/>
<dbReference type="GO" id="GO:0034975">
    <property type="term" value="P:protein folding in endoplasmic reticulum"/>
    <property type="evidence" value="ECO:0007669"/>
    <property type="project" value="TreeGrafter"/>
</dbReference>
<dbReference type="Proteomes" id="UP000887578">
    <property type="component" value="Unplaced"/>
</dbReference>
<dbReference type="WBParaSite" id="PDA_v2.g3439.t1">
    <property type="protein sequence ID" value="PDA_v2.g3439.t1"/>
    <property type="gene ID" value="PDA_v2.g3439"/>
</dbReference>
<evidence type="ECO:0000256" key="2">
    <source>
        <dbReference type="ARBA" id="ARBA00005376"/>
    </source>
</evidence>
<sequence>MHHFSEEMTDLLLDPAIRTWVFVPIVVVTFFVGIVRHYVHLLLVSKKKNELEKVQDTHYLAKARLLRQNGHILSHNDFTMRKQFFVNEQEGYLHSRIQGPSTGPNPLDPAMMTEMLKGNMLNMVPMLVIGGWINWTFSGFVTTRVPFPLTLRFKPMLQRGVNLTSLNAAWVSSASWYFLNVFGLRSIYALVLGGENSAATTMDEQMMGVNPAVQQDPKQVFKAEWEALQITFHKFKL</sequence>
<keyword evidence="6 8" id="KW-0472">Membrane</keyword>
<comment type="similarity">
    <text evidence="2 7">Belongs to the EMC3 family.</text>
</comment>
<evidence type="ECO:0000313" key="10">
    <source>
        <dbReference type="WBParaSite" id="PDA_v2.g3439.t1"/>
    </source>
</evidence>
<dbReference type="InterPro" id="IPR008568">
    <property type="entry name" value="EMC3"/>
</dbReference>
<dbReference type="PANTHER" id="PTHR13116">
    <property type="entry name" value="ER MEMBRANE PROTEIN COMPLEX SUBUNIT 3"/>
    <property type="match status" value="1"/>
</dbReference>
<evidence type="ECO:0000313" key="9">
    <source>
        <dbReference type="Proteomes" id="UP000887578"/>
    </source>
</evidence>
<accession>A0A914QWJ6</accession>
<dbReference type="PIRSF" id="PIRSF010045">
    <property type="entry name" value="DUF850_TM_euk"/>
    <property type="match status" value="1"/>
</dbReference>
<protein>
    <recommendedName>
        <fullName evidence="3 7">ER membrane protein complex subunit 3</fullName>
    </recommendedName>
</protein>
<evidence type="ECO:0000256" key="8">
    <source>
        <dbReference type="SAM" id="Phobius"/>
    </source>
</evidence>
<evidence type="ECO:0000256" key="3">
    <source>
        <dbReference type="ARBA" id="ARBA00020822"/>
    </source>
</evidence>
<evidence type="ECO:0000256" key="7">
    <source>
        <dbReference type="PIRNR" id="PIRNR010045"/>
    </source>
</evidence>
<dbReference type="GO" id="GO:0072546">
    <property type="term" value="C:EMC complex"/>
    <property type="evidence" value="ECO:0007669"/>
    <property type="project" value="TreeGrafter"/>
</dbReference>
<dbReference type="InterPro" id="IPR002809">
    <property type="entry name" value="EMC3/TMCO1"/>
</dbReference>
<keyword evidence="5 8" id="KW-1133">Transmembrane helix</keyword>
<reference evidence="10" key="1">
    <citation type="submission" date="2022-11" db="UniProtKB">
        <authorList>
            <consortium name="WormBaseParasite"/>
        </authorList>
    </citation>
    <scope>IDENTIFICATION</scope>
</reference>
<keyword evidence="4 8" id="KW-0812">Transmembrane</keyword>
<dbReference type="SMART" id="SM01415">
    <property type="entry name" value="DUF106"/>
    <property type="match status" value="1"/>
</dbReference>
<organism evidence="9 10">
    <name type="scientific">Panagrolaimus davidi</name>
    <dbReference type="NCBI Taxonomy" id="227884"/>
    <lineage>
        <taxon>Eukaryota</taxon>
        <taxon>Metazoa</taxon>
        <taxon>Ecdysozoa</taxon>
        <taxon>Nematoda</taxon>
        <taxon>Chromadorea</taxon>
        <taxon>Rhabditida</taxon>
        <taxon>Tylenchina</taxon>
        <taxon>Panagrolaimomorpha</taxon>
        <taxon>Panagrolaimoidea</taxon>
        <taxon>Panagrolaimidae</taxon>
        <taxon>Panagrolaimus</taxon>
    </lineage>
</organism>
<dbReference type="Pfam" id="PF01956">
    <property type="entry name" value="EMC3_TMCO1"/>
    <property type="match status" value="1"/>
</dbReference>
<evidence type="ECO:0000256" key="1">
    <source>
        <dbReference type="ARBA" id="ARBA00004141"/>
    </source>
</evidence>
<feature type="transmembrane region" description="Helical" evidence="8">
    <location>
        <begin position="20"/>
        <end position="39"/>
    </location>
</feature>
<comment type="subcellular location">
    <subcellularLocation>
        <location evidence="1">Membrane</location>
        <topology evidence="1">Multi-pass membrane protein</topology>
    </subcellularLocation>
</comment>
<evidence type="ECO:0000256" key="6">
    <source>
        <dbReference type="ARBA" id="ARBA00023136"/>
    </source>
</evidence>
<keyword evidence="9" id="KW-1185">Reference proteome</keyword>
<feature type="transmembrane region" description="Helical" evidence="8">
    <location>
        <begin position="120"/>
        <end position="141"/>
    </location>
</feature>
<evidence type="ECO:0000256" key="4">
    <source>
        <dbReference type="ARBA" id="ARBA00022692"/>
    </source>
</evidence>
<name>A0A914QWJ6_9BILA</name>